<keyword evidence="3" id="KW-1185">Reference proteome</keyword>
<comment type="caution">
    <text evidence="2">The sequence shown here is derived from an EMBL/GenBank/DDBJ whole genome shotgun (WGS) entry which is preliminary data.</text>
</comment>
<reference evidence="2" key="1">
    <citation type="journal article" date="2021" name="Nat. Commun.">
        <title>Genetic determinants of endophytism in the Arabidopsis root mycobiome.</title>
        <authorList>
            <person name="Mesny F."/>
            <person name="Miyauchi S."/>
            <person name="Thiergart T."/>
            <person name="Pickel B."/>
            <person name="Atanasova L."/>
            <person name="Karlsson M."/>
            <person name="Huettel B."/>
            <person name="Barry K.W."/>
            <person name="Haridas S."/>
            <person name="Chen C."/>
            <person name="Bauer D."/>
            <person name="Andreopoulos W."/>
            <person name="Pangilinan J."/>
            <person name="LaButti K."/>
            <person name="Riley R."/>
            <person name="Lipzen A."/>
            <person name="Clum A."/>
            <person name="Drula E."/>
            <person name="Henrissat B."/>
            <person name="Kohler A."/>
            <person name="Grigoriev I.V."/>
            <person name="Martin F.M."/>
            <person name="Hacquard S."/>
        </authorList>
    </citation>
    <scope>NUCLEOTIDE SEQUENCE</scope>
    <source>
        <strain evidence="2">MPI-SDFR-AT-0073</strain>
    </source>
</reference>
<name>A0A9P8RKM1_9PEZI</name>
<dbReference type="InterPro" id="IPR052895">
    <property type="entry name" value="HetReg/Transcr_Mod"/>
</dbReference>
<evidence type="ECO:0000259" key="1">
    <source>
        <dbReference type="Pfam" id="PF06985"/>
    </source>
</evidence>
<organism evidence="2 3">
    <name type="scientific">Truncatella angustata</name>
    <dbReference type="NCBI Taxonomy" id="152316"/>
    <lineage>
        <taxon>Eukaryota</taxon>
        <taxon>Fungi</taxon>
        <taxon>Dikarya</taxon>
        <taxon>Ascomycota</taxon>
        <taxon>Pezizomycotina</taxon>
        <taxon>Sordariomycetes</taxon>
        <taxon>Xylariomycetidae</taxon>
        <taxon>Amphisphaeriales</taxon>
        <taxon>Sporocadaceae</taxon>
        <taxon>Truncatella</taxon>
    </lineage>
</organism>
<feature type="domain" description="Heterokaryon incompatibility" evidence="1">
    <location>
        <begin position="106"/>
        <end position="259"/>
    </location>
</feature>
<dbReference type="AlphaFoldDB" id="A0A9P8RKM1"/>
<dbReference type="RefSeq" id="XP_045954307.1">
    <property type="nucleotide sequence ID" value="XM_046108023.1"/>
</dbReference>
<dbReference type="Proteomes" id="UP000758603">
    <property type="component" value="Unassembled WGS sequence"/>
</dbReference>
<dbReference type="OrthoDB" id="4733546at2759"/>
<dbReference type="EMBL" id="JAGPXC010000008">
    <property type="protein sequence ID" value="KAH6647795.1"/>
    <property type="molecule type" value="Genomic_DNA"/>
</dbReference>
<evidence type="ECO:0000313" key="3">
    <source>
        <dbReference type="Proteomes" id="UP000758603"/>
    </source>
</evidence>
<evidence type="ECO:0000313" key="2">
    <source>
        <dbReference type="EMBL" id="KAH6647795.1"/>
    </source>
</evidence>
<accession>A0A9P8RKM1</accession>
<protein>
    <recommendedName>
        <fullName evidence="1">Heterokaryon incompatibility domain-containing protein</fullName>
    </recommendedName>
</protein>
<dbReference type="PANTHER" id="PTHR24148">
    <property type="entry name" value="ANKYRIN REPEAT DOMAIN-CONTAINING PROTEIN 39 HOMOLOG-RELATED"/>
    <property type="match status" value="1"/>
</dbReference>
<dbReference type="Pfam" id="PF06985">
    <property type="entry name" value="HET"/>
    <property type="match status" value="1"/>
</dbReference>
<dbReference type="InterPro" id="IPR010730">
    <property type="entry name" value="HET"/>
</dbReference>
<gene>
    <name evidence="2" type="ORF">BKA67DRAFT_662554</name>
</gene>
<sequence length="743" mass="84564">MPSVPSFDPSLDEEKPLERSLGNSIFEVTLTRNNRVGLFKENVERLNLSNNEAHAALGNLRLWAPDFAKAFKVRDRDSLLNTPFRLVCQSDVGKVPFDEENVIRQYLAVSYCWRHPDHVWPKDDSKPYAPWPFSQPFVEAVLAERGVHTDTRERDENFRREGIWIDQMCIRQEDEVEKQQCIAMMDIIYDRCRRLLILLEDVCFEAEEVAVLEKYDNPSARYAQDGDFLPDQADIPQLVNVCAAVENSRWWSRAWCWHEFEVNKPWSDMRHHYYAHNAIFIARTTSACDNGAMTYGLKYSTLEWARSVTIYNVRAAAGYEFSPKELRWTISDNSVSPYNDPAQRGVGTIRSSLMASYFIVSPIQCTIPSDIVSITINLAGLAVHFTGHSQDYDMVFFTVSMLALACGEKRPLTWMANTQAKDSAMFVGKRDNVSWLSRPSGGLETALPEFTVGSVQGIHSITLQQINLDLLFFESPVEIIADEEMAKTYELFPDNCIRSREVRLRDGRLDLTSTSIDDDKYNPLRRCFLAAVCRLGLEGICRLWTLLDKEVVQPSFNNVRFVPFDGDEALRLSARKLLDWLSTPSAVDSFPTSSQSYSDYEEILLLLLTFITDPRALYLVGFPCGLIRCSKQSHAIVGYPVLRDLSLYRNPAQLRLAMPTDLVAYPSNVTRAWILQPLDEKGEDFSNNLNKESKGLCESAAGRWRLVGKTVLLGGPDEVPLTRHTQRTSSQYVTVRTKQIVQG</sequence>
<proteinExistence type="predicted"/>
<dbReference type="PANTHER" id="PTHR24148:SF73">
    <property type="entry name" value="HET DOMAIN PROTEIN (AFU_ORTHOLOGUE AFUA_8G01020)"/>
    <property type="match status" value="1"/>
</dbReference>
<dbReference type="GeneID" id="70136914"/>